<organism evidence="11 12">
    <name type="scientific">Apiospora aurea</name>
    <dbReference type="NCBI Taxonomy" id="335848"/>
    <lineage>
        <taxon>Eukaryota</taxon>
        <taxon>Fungi</taxon>
        <taxon>Dikarya</taxon>
        <taxon>Ascomycota</taxon>
        <taxon>Pezizomycotina</taxon>
        <taxon>Sordariomycetes</taxon>
        <taxon>Xylariomycetidae</taxon>
        <taxon>Amphisphaeriales</taxon>
        <taxon>Apiosporaceae</taxon>
        <taxon>Apiospora</taxon>
    </lineage>
</organism>
<dbReference type="GeneID" id="92083811"/>
<proteinExistence type="inferred from homology"/>
<dbReference type="InterPro" id="IPR017805">
    <property type="entry name" value="SAM_MeTrfase_EasF-type_put"/>
</dbReference>
<comment type="caution">
    <text evidence="11">The sequence shown here is derived from an EMBL/GenBank/DDBJ whole genome shotgun (WGS) entry which is preliminary data.</text>
</comment>
<dbReference type="Proteomes" id="UP001391051">
    <property type="component" value="Unassembled WGS sequence"/>
</dbReference>
<protein>
    <recommendedName>
        <fullName evidence="8">4-dimethylallyltryptophan N-methyltransferase</fullName>
        <ecNumber evidence="8">2.1.1.261</ecNumber>
    </recommendedName>
</protein>
<dbReference type="SUPFAM" id="SSF53335">
    <property type="entry name" value="S-adenosyl-L-methionine-dependent methyltransferases"/>
    <property type="match status" value="1"/>
</dbReference>
<gene>
    <name evidence="11" type="ORF">PG986_014527</name>
</gene>
<dbReference type="Gene3D" id="3.40.50.150">
    <property type="entry name" value="Vaccinia Virus protein VP39"/>
    <property type="match status" value="1"/>
</dbReference>
<comment type="catalytic activity">
    <reaction evidence="9">
        <text>4-(3-methylbut-2-enyl)-L-tryptophan + S-adenosyl-L-methionine = 4-(3-methylbut-2-enyl)-L-abrine + S-adenosyl-L-homocysteine + H(+)</text>
        <dbReference type="Rhea" id="RHEA:34435"/>
        <dbReference type="ChEBI" id="CHEBI:15378"/>
        <dbReference type="ChEBI" id="CHEBI:57856"/>
        <dbReference type="ChEBI" id="CHEBI:58209"/>
        <dbReference type="ChEBI" id="CHEBI:59789"/>
        <dbReference type="ChEBI" id="CHEBI:67248"/>
        <dbReference type="EC" id="2.1.1.261"/>
    </reaction>
</comment>
<dbReference type="PIRSF" id="PIRSF018005">
    <property type="entry name" value="UCP018005"/>
    <property type="match status" value="1"/>
</dbReference>
<evidence type="ECO:0000256" key="7">
    <source>
        <dbReference type="ARBA" id="ARBA00022691"/>
    </source>
</evidence>
<reference evidence="11 12" key="1">
    <citation type="submission" date="2023-01" db="EMBL/GenBank/DDBJ databases">
        <title>Analysis of 21 Apiospora genomes using comparative genomics revels a genus with tremendous synthesis potential of carbohydrate active enzymes and secondary metabolites.</title>
        <authorList>
            <person name="Sorensen T."/>
        </authorList>
    </citation>
    <scope>NUCLEOTIDE SEQUENCE [LARGE SCALE GENOMIC DNA]</scope>
    <source>
        <strain evidence="11 12">CBS 24483</strain>
    </source>
</reference>
<keyword evidence="4" id="KW-0017">Alkaloid metabolism</keyword>
<comment type="similarity">
    <text evidence="2">Belongs to the methyltransferase superfamily.</text>
</comment>
<accession>A0ABR1PU87</accession>
<evidence type="ECO:0000256" key="4">
    <source>
        <dbReference type="ARBA" id="ARBA00022589"/>
    </source>
</evidence>
<evidence type="ECO:0000259" key="10">
    <source>
        <dbReference type="Pfam" id="PF10017"/>
    </source>
</evidence>
<dbReference type="EMBL" id="JAQQWE010000010">
    <property type="protein sequence ID" value="KAK7937659.1"/>
    <property type="molecule type" value="Genomic_DNA"/>
</dbReference>
<dbReference type="PANTHER" id="PTHR43397">
    <property type="entry name" value="ERGOTHIONEINE BIOSYNTHESIS PROTEIN 1"/>
    <property type="match status" value="1"/>
</dbReference>
<evidence type="ECO:0000256" key="1">
    <source>
        <dbReference type="ARBA" id="ARBA00005107"/>
    </source>
</evidence>
<sequence length="349" mass="39618">MAPANSSNDKVQIIDVGGSELTPFFQSLLHKALLWTETPYAPSGLTQRLLPSAFLSDDAGLRIWSELTRAPNYYQTNTETELILDKADELSSHIQDGTIIMDLGCGDVRKIVPLLQALEKKKKSVTYYAIDLSRTSLEHGLQGFDSGYDHVQCIGLWGTWDAALAWSKDTPKDSDRPRLYLSLGSIFGNDHLEPAVARLRGWTQKAMRVNTTESDMMLLTMDATTDRHHLYASYNDNDGLYERFIRNGFRHSNRILGEDWYKDDDWDCRSELQSDPVMHRSVLRAKRPVQVRSVGLILEEGTAIDCYENFKYGPEVMSRQFEAAGLAAIKQWKAPKADIYQYLLVAKER</sequence>
<name>A0ABR1PU87_9PEZI</name>
<keyword evidence="6" id="KW-0808">Transferase</keyword>
<comment type="subunit">
    <text evidence="3">Homodimer.</text>
</comment>
<evidence type="ECO:0000256" key="6">
    <source>
        <dbReference type="ARBA" id="ARBA00022679"/>
    </source>
</evidence>
<evidence type="ECO:0000313" key="12">
    <source>
        <dbReference type="Proteomes" id="UP001391051"/>
    </source>
</evidence>
<dbReference type="EC" id="2.1.1.261" evidence="8"/>
<keyword evidence="7" id="KW-0949">S-adenosyl-L-methionine</keyword>
<keyword evidence="12" id="KW-1185">Reference proteome</keyword>
<evidence type="ECO:0000256" key="9">
    <source>
        <dbReference type="ARBA" id="ARBA00049425"/>
    </source>
</evidence>
<comment type="pathway">
    <text evidence="1">Alkaloid biosynthesis; ergot alkaloid biosynthesis.</text>
</comment>
<feature type="domain" description="Histidine-specific methyltransferase SAM-dependent" evidence="10">
    <location>
        <begin position="44"/>
        <end position="344"/>
    </location>
</feature>
<evidence type="ECO:0000256" key="5">
    <source>
        <dbReference type="ARBA" id="ARBA00022603"/>
    </source>
</evidence>
<evidence type="ECO:0000313" key="11">
    <source>
        <dbReference type="EMBL" id="KAK7937659.1"/>
    </source>
</evidence>
<dbReference type="InterPro" id="IPR019257">
    <property type="entry name" value="MeTrfase_dom"/>
</dbReference>
<keyword evidence="5" id="KW-0489">Methyltransferase</keyword>
<dbReference type="RefSeq" id="XP_066692987.1">
    <property type="nucleotide sequence ID" value="XM_066850749.1"/>
</dbReference>
<evidence type="ECO:0000256" key="3">
    <source>
        <dbReference type="ARBA" id="ARBA00011738"/>
    </source>
</evidence>
<dbReference type="Pfam" id="PF10017">
    <property type="entry name" value="Methyltransf_33"/>
    <property type="match status" value="1"/>
</dbReference>
<evidence type="ECO:0000256" key="8">
    <source>
        <dbReference type="ARBA" id="ARBA00039094"/>
    </source>
</evidence>
<evidence type="ECO:0000256" key="2">
    <source>
        <dbReference type="ARBA" id="ARBA00008361"/>
    </source>
</evidence>
<dbReference type="InterPro" id="IPR017804">
    <property type="entry name" value="MeTrfase_EgtD-like"/>
</dbReference>
<dbReference type="InterPro" id="IPR051128">
    <property type="entry name" value="EgtD_Methyltrsf_superfamily"/>
</dbReference>
<dbReference type="PANTHER" id="PTHR43397:SF1">
    <property type="entry name" value="ERGOTHIONEINE BIOSYNTHESIS PROTEIN 1"/>
    <property type="match status" value="1"/>
</dbReference>
<dbReference type="NCBIfam" id="TIGR03439">
    <property type="entry name" value="methyl_EasF"/>
    <property type="match status" value="1"/>
</dbReference>
<dbReference type="InterPro" id="IPR029063">
    <property type="entry name" value="SAM-dependent_MTases_sf"/>
</dbReference>